<dbReference type="Proteomes" id="UP000093080">
    <property type="component" value="Unassembled WGS sequence"/>
</dbReference>
<dbReference type="RefSeq" id="WP_067620415.1">
    <property type="nucleotide sequence ID" value="NZ_MAGO01000014.1"/>
</dbReference>
<keyword evidence="1" id="KW-0472">Membrane</keyword>
<dbReference type="InterPro" id="IPR021730">
    <property type="entry name" value="YdbH"/>
</dbReference>
<evidence type="ECO:0000313" key="2">
    <source>
        <dbReference type="EMBL" id="OCC14288.1"/>
    </source>
</evidence>
<feature type="transmembrane region" description="Helical" evidence="1">
    <location>
        <begin position="9"/>
        <end position="28"/>
    </location>
</feature>
<organism evidence="2 3">
    <name type="scientific">Dissulfuribacter thermophilus</name>
    <dbReference type="NCBI Taxonomy" id="1156395"/>
    <lineage>
        <taxon>Bacteria</taxon>
        <taxon>Pseudomonadati</taxon>
        <taxon>Thermodesulfobacteriota</taxon>
        <taxon>Dissulfuribacteria</taxon>
        <taxon>Dissulfuribacterales</taxon>
        <taxon>Dissulfuribacteraceae</taxon>
        <taxon>Dissulfuribacter</taxon>
    </lineage>
</organism>
<reference evidence="2 3" key="1">
    <citation type="submission" date="2016-06" db="EMBL/GenBank/DDBJ databases">
        <title>Respiratory ammonification of nitrate coupled to the oxidation of elemental sulfur in deep-sea autotrophic thermophilic bacteria.</title>
        <authorList>
            <person name="Slobodkina G.B."/>
            <person name="Mardanov A.V."/>
            <person name="Ravin N.V."/>
            <person name="Frolova A.A."/>
            <person name="Viryasiv M.B."/>
            <person name="Chernyh N.A."/>
            <person name="Bonch-Osmolovskaya E.A."/>
            <person name="Slobodkin A.I."/>
        </authorList>
    </citation>
    <scope>NUCLEOTIDE SEQUENCE [LARGE SCALE GENOMIC DNA]</scope>
    <source>
        <strain evidence="2 3">S69</strain>
    </source>
</reference>
<dbReference type="STRING" id="1156395.DBT_2277"/>
<comment type="caution">
    <text evidence="2">The sequence shown here is derived from an EMBL/GenBank/DDBJ whole genome shotgun (WGS) entry which is preliminary data.</text>
</comment>
<gene>
    <name evidence="2" type="ORF">DBT_2277</name>
</gene>
<keyword evidence="3" id="KW-1185">Reference proteome</keyword>
<dbReference type="AlphaFoldDB" id="A0A1B9F2W8"/>
<accession>A0A1B9F2W8</accession>
<dbReference type="Pfam" id="PF11739">
    <property type="entry name" value="YdbH-like"/>
    <property type="match status" value="1"/>
</dbReference>
<dbReference type="OrthoDB" id="5429826at2"/>
<protein>
    <submittedName>
        <fullName evidence="2">Uncharacterized protein</fullName>
    </submittedName>
</protein>
<proteinExistence type="predicted"/>
<evidence type="ECO:0000313" key="3">
    <source>
        <dbReference type="Proteomes" id="UP000093080"/>
    </source>
</evidence>
<keyword evidence="1" id="KW-1133">Transmembrane helix</keyword>
<keyword evidence="1" id="KW-0812">Transmembrane</keyword>
<sequence length="601" mass="66570">MKKAFFKRIVITVFLIGGLIYVSAPFLLKRVILNNLKEFYPDYDIDFKVTRIGLTNLEFSDLRIDSPSLPFIYIGDLDIVISPWHLLKGETNEVLRSLSVSRGIALDNFFSFDLQKAQDEGGILYSGHYRVRLSRYEYFGKNISGKLRIGLFGDGHLNLSLDGIPSTPTVWESFNLKLKSDLNFKEINLNSKIEGLNIYAGGNSISISEVYTEGSLRNIGKNYLLNGELNAPSIGLASNKIGPLKINIEGNQKAISAKALLVSNSILGTDLIFYLKYNELDHASYASLRLPATMVNIPDLSIVDKDFAGISISGLVSLAGKADLSRLEDGVEAEVEFEQGKLSDKENKLELRGIETKIEFKDAARFLIPPSQHLKIKRIVFGDFKFEDIESTYSVIPPFGVLIESIRAKWAKGSVYTHGIVIPSQEGEINGIIFCDRVNLADVLAQFGINKVEGDGVVSGKVPFSFGQKGLVIEDGVLFSQPGKGGKIRIGEAELITSQLPPSNPLFTQLQFASAALKDFDYDWVNVLLGMKGENLVVSIQLDGTPASKLPFRYNPSKGVFEPAHKANGIRQKMRLDVNLNVPINELLRLKRGIERRISNE</sequence>
<evidence type="ECO:0000256" key="1">
    <source>
        <dbReference type="SAM" id="Phobius"/>
    </source>
</evidence>
<name>A0A1B9F2W8_9BACT</name>
<dbReference type="EMBL" id="MAGO01000014">
    <property type="protein sequence ID" value="OCC14288.1"/>
    <property type="molecule type" value="Genomic_DNA"/>
</dbReference>